<dbReference type="InterPro" id="IPR011050">
    <property type="entry name" value="Pectin_lyase_fold/virulence"/>
</dbReference>
<keyword evidence="1" id="KW-1133">Transmembrane helix</keyword>
<dbReference type="InterPro" id="IPR059226">
    <property type="entry name" value="Choice_anch_Q_dom"/>
</dbReference>
<evidence type="ECO:0000313" key="4">
    <source>
        <dbReference type="Proteomes" id="UP001241072"/>
    </source>
</evidence>
<name>A0ABT9BTR0_9MICO</name>
<keyword evidence="1" id="KW-0472">Membrane</keyword>
<dbReference type="NCBIfam" id="NF041518">
    <property type="entry name" value="choice_anch_Q"/>
    <property type="match status" value="1"/>
</dbReference>
<keyword evidence="1" id="KW-0812">Transmembrane</keyword>
<dbReference type="EMBL" id="JAUQUB010000002">
    <property type="protein sequence ID" value="MDO7882747.1"/>
    <property type="molecule type" value="Genomic_DNA"/>
</dbReference>
<accession>A0ABT9BTR0</accession>
<feature type="transmembrane region" description="Helical" evidence="1">
    <location>
        <begin position="562"/>
        <end position="582"/>
    </location>
</feature>
<evidence type="ECO:0000256" key="2">
    <source>
        <dbReference type="SAM" id="SignalP"/>
    </source>
</evidence>
<comment type="caution">
    <text evidence="3">The sequence shown here is derived from an EMBL/GenBank/DDBJ whole genome shotgun (WGS) entry which is preliminary data.</text>
</comment>
<dbReference type="Proteomes" id="UP001241072">
    <property type="component" value="Unassembled WGS sequence"/>
</dbReference>
<reference evidence="3 4" key="1">
    <citation type="submission" date="2023-07" db="EMBL/GenBank/DDBJ databases">
        <title>Protaetiibacter sp. nov WY-16 isolated from soil.</title>
        <authorList>
            <person name="Liu B."/>
            <person name="Wan Y."/>
        </authorList>
    </citation>
    <scope>NUCLEOTIDE SEQUENCE [LARGE SCALE GENOMIC DNA]</scope>
    <source>
        <strain evidence="3 4">WY-16</strain>
    </source>
</reference>
<sequence length="590" mass="57705">MARYARTSAVLLTTVLALAGVAASAPGAASAAVTVSDTAGLIAAIDDANAGSGQPTIRISGNLGVTGPLPQITSPVRIEGESIDFNGWPGFDAASSAVEIRGLQISGATGPSIRIIGDDAVLEHVFVFGTGSVGTSIVGGSARLSDVRFFGVDRAFDIELTSGTSTIEHVEVNGPPAVGDALLSASGDAVVTLKHVWANLMSGPLVIEGSDDAAVTVADITVTQASGDGAILRTTSTHPMVLAGFDSSAGPATALGLTASEGGTIAASGIEVRTTPTTGTVGLAVEADGGTVAVDGLSTDGVEVGVSATIDDGSVVISSGQIIFSTGAGIDAVVGGPDGALVVDQSTISAATVGVLARVGPGGSSVVVSRSTVNDTQTAVQADLEGAGSIDLVNSTISGNGSGPASGLRLDGPPTASARIVLSTLARNWGTSTIGAFGPALSIESSIVADNSVSAEDVAGFGSEVTIDHSLIGQIISPDVRAAFESGDGNLGGDPQLGQLADNGGPTLTLLPAATSPVIDAGGSPADPPATDQRLDARVVSRTVDMGAVEVGRVLAATGTTAGWELAGIAAAVAAGGALLLVRSRRRRAA</sequence>
<dbReference type="SUPFAM" id="SSF51126">
    <property type="entry name" value="Pectin lyase-like"/>
    <property type="match status" value="2"/>
</dbReference>
<keyword evidence="2" id="KW-0732">Signal</keyword>
<evidence type="ECO:0000313" key="3">
    <source>
        <dbReference type="EMBL" id="MDO7882747.1"/>
    </source>
</evidence>
<evidence type="ECO:0000256" key="1">
    <source>
        <dbReference type="SAM" id="Phobius"/>
    </source>
</evidence>
<dbReference type="RefSeq" id="WP_305003180.1">
    <property type="nucleotide sequence ID" value="NZ_JAUQUB010000002.1"/>
</dbReference>
<gene>
    <name evidence="3" type="ORF">Q5716_10975</name>
</gene>
<keyword evidence="4" id="KW-1185">Reference proteome</keyword>
<feature type="chain" id="PRO_5046706821" evidence="2">
    <location>
        <begin position="32"/>
        <end position="590"/>
    </location>
</feature>
<organism evidence="3 4">
    <name type="scientific">Antiquaquibacter soli</name>
    <dbReference type="NCBI Taxonomy" id="3064523"/>
    <lineage>
        <taxon>Bacteria</taxon>
        <taxon>Bacillati</taxon>
        <taxon>Actinomycetota</taxon>
        <taxon>Actinomycetes</taxon>
        <taxon>Micrococcales</taxon>
        <taxon>Microbacteriaceae</taxon>
        <taxon>Antiquaquibacter</taxon>
    </lineage>
</organism>
<protein>
    <submittedName>
        <fullName evidence="3">Choice-of-anchor Q domain-containing protein</fullName>
    </submittedName>
</protein>
<proteinExistence type="predicted"/>
<feature type="signal peptide" evidence="2">
    <location>
        <begin position="1"/>
        <end position="31"/>
    </location>
</feature>